<dbReference type="GO" id="GO:0006487">
    <property type="term" value="P:protein N-linked glycosylation"/>
    <property type="evidence" value="ECO:0007669"/>
    <property type="project" value="TreeGrafter"/>
</dbReference>
<dbReference type="Proteomes" id="UP000564948">
    <property type="component" value="Unassembled WGS sequence"/>
</dbReference>
<name>A0A7K8BY92_9CORV</name>
<evidence type="ECO:0000256" key="9">
    <source>
        <dbReference type="ARBA" id="ARBA00022723"/>
    </source>
</evidence>
<dbReference type="InterPro" id="IPR004139">
    <property type="entry name" value="Glyco_trans_13"/>
</dbReference>
<evidence type="ECO:0000256" key="7">
    <source>
        <dbReference type="ARBA" id="ARBA00022679"/>
    </source>
</evidence>
<dbReference type="SUPFAM" id="SSF53448">
    <property type="entry name" value="Nucleotide-diphospho-sugar transferases"/>
    <property type="match status" value="1"/>
</dbReference>
<evidence type="ECO:0000256" key="8">
    <source>
        <dbReference type="ARBA" id="ARBA00022692"/>
    </source>
</evidence>
<comment type="function">
    <text evidence="16 21">Initiates complex N-linked carbohydrate formation. Essential for the conversion of high-mannose to hybrid and complex N-glycans.</text>
</comment>
<keyword evidence="9 21" id="KW-0479">Metal-binding</keyword>
<evidence type="ECO:0000256" key="14">
    <source>
        <dbReference type="ARBA" id="ARBA00023157"/>
    </source>
</evidence>
<reference evidence="22 23" key="1">
    <citation type="submission" date="2019-09" db="EMBL/GenBank/DDBJ databases">
        <title>Bird 10,000 Genomes (B10K) Project - Family phase.</title>
        <authorList>
            <person name="Zhang G."/>
        </authorList>
    </citation>
    <scope>NUCLEOTIDE SEQUENCE [LARGE SCALE GENOMIC DNA]</scope>
    <source>
        <strain evidence="22">B10K-DU-029-40</strain>
        <tissue evidence="22">Muscle</tissue>
    </source>
</reference>
<evidence type="ECO:0000256" key="3">
    <source>
        <dbReference type="ARBA" id="ARBA00004922"/>
    </source>
</evidence>
<evidence type="ECO:0000256" key="16">
    <source>
        <dbReference type="ARBA" id="ARBA00037706"/>
    </source>
</evidence>
<proteinExistence type="inferred from homology"/>
<dbReference type="PANTHER" id="PTHR10468:SF0">
    <property type="entry name" value="ALPHA-1,3-MANNOSYL-GLYCOPROTEIN 2-BETA-N-ACETYLGLUCOSAMINYLTRANSFERASE"/>
    <property type="match status" value="1"/>
</dbReference>
<evidence type="ECO:0000256" key="10">
    <source>
        <dbReference type="ARBA" id="ARBA00022968"/>
    </source>
</evidence>
<dbReference type="AlphaFoldDB" id="A0A7K8BY92"/>
<keyword evidence="13" id="KW-0472">Membrane</keyword>
<comment type="catalytic activity">
    <reaction evidence="19 21">
        <text>N(4)-(alpha-D-Man-(1-&gt;3)-[alpha-D-Man-(1-&gt;3)-[alpha-D-Man-(1-&gt;6)]-alpha-D-Man-(1-&gt;6)]-beta-D-Man-(1-&gt;4)-beta-D-GlcNAc-(1-&gt;4)-beta-D-GlcNAc)-L-asparaginyl-[protein] (N-glucan mannose isomer 5A1,2) + UDP-N-acetyl-alpha-D-glucosamine = N(4)-{beta-D-GlcNAc-(1-&gt;2)-alpha-D-Man-(1-&gt;3)-[alpha-D-Man-(1-&gt;3)-[alpha-D-Man-(1-&gt;6)]-alpha-D-Man-(1-&gt;6)]-beta-D-Man-(1-&gt;4)-beta-D-GlcNAc-(1-&gt;4)-beta-D-GlcNAc}-L-asparaginyl-[protein] + UDP + H(+)</text>
        <dbReference type="Rhea" id="RHEA:11456"/>
        <dbReference type="Rhea" id="RHEA-COMP:14367"/>
        <dbReference type="Rhea" id="RHEA-COMP:14368"/>
        <dbReference type="ChEBI" id="CHEBI:15378"/>
        <dbReference type="ChEBI" id="CHEBI:57705"/>
        <dbReference type="ChEBI" id="CHEBI:58223"/>
        <dbReference type="ChEBI" id="CHEBI:59087"/>
        <dbReference type="ChEBI" id="CHEBI:60625"/>
        <dbReference type="EC" id="2.4.1.101"/>
    </reaction>
</comment>
<evidence type="ECO:0000256" key="21">
    <source>
        <dbReference type="RuleBase" id="RU368119"/>
    </source>
</evidence>
<dbReference type="Gene3D" id="3.10.180.20">
    <property type="entry name" value="N-Acetylglucosaminyltransferase I, Domain 2"/>
    <property type="match status" value="1"/>
</dbReference>
<comment type="subcellular location">
    <subcellularLocation>
        <location evidence="2">Cytoplasm</location>
        <location evidence="2">Perinuclear region</location>
    </subcellularLocation>
    <subcellularLocation>
        <location evidence="1 21">Golgi apparatus membrane</location>
        <topology evidence="1 21">Single-pass type II membrane protein</topology>
    </subcellularLocation>
</comment>
<evidence type="ECO:0000256" key="13">
    <source>
        <dbReference type="ARBA" id="ARBA00023136"/>
    </source>
</evidence>
<dbReference type="FunFam" id="3.90.550.10:FF:000055">
    <property type="entry name" value="Alpha-1,3-mannosyl-glycoprotein 2-beta-N-acetylglucosaminyltransferase"/>
    <property type="match status" value="1"/>
</dbReference>
<keyword evidence="12 21" id="KW-0333">Golgi apparatus</keyword>
<evidence type="ECO:0000313" key="22">
    <source>
        <dbReference type="EMBL" id="NXB18929.1"/>
    </source>
</evidence>
<evidence type="ECO:0000256" key="1">
    <source>
        <dbReference type="ARBA" id="ARBA00004323"/>
    </source>
</evidence>
<dbReference type="CDD" id="cd02514">
    <property type="entry name" value="GT13_GLCNAC-TI"/>
    <property type="match status" value="1"/>
</dbReference>
<dbReference type="EMBL" id="VZTD01002699">
    <property type="protein sequence ID" value="NXB18929.1"/>
    <property type="molecule type" value="Genomic_DNA"/>
</dbReference>
<dbReference type="GO" id="GO:0030145">
    <property type="term" value="F:manganese ion binding"/>
    <property type="evidence" value="ECO:0007669"/>
    <property type="project" value="UniProtKB-UniRule"/>
</dbReference>
<comment type="caution">
    <text evidence="22">The sequence shown here is derived from an EMBL/GenBank/DDBJ whole genome shotgun (WGS) entry which is preliminary data.</text>
</comment>
<sequence length="440" mass="50658">MLKKTSLALGGAALFLAWNGLLLLFLWSRPGGLPSPQTPQNPDSSRLLPAQLLQLAQDAEAELRLQRDLLLQIQKFSRFQHQKTPKPAQIATTAEAEFPVIPVLVLACDRSSVRRCLDKILRYRPSARRFPVIVSQDCGHAETARVIASYGQAVAHIRQPDLSDIPVPPEHRKFQGYYKISRHYRWALGQVFRTFRYRAAIVVEDDLEVAPDFFEYFQAVFPLLQRDPSLWCISAWNDNGKEAMVDAGHAELLYRTDFFPGLGWLLLAELWDELEPKWPPAFWDDWMRQPEQRRGRSCVRPEVSRTMTFGRKGVSHGQFFDQYLKFIKLNDRFVPFTQLDLSYLKKEEYERFFLQQVYSAPEIKIEELQKDAGRDLGAVRLQYRGRDSFKALAKALGLMDDLKSGVPRAGYRGIVSFVCRGRRVFLAPPSDWTGYDPSWS</sequence>
<keyword evidence="23" id="KW-1185">Reference proteome</keyword>
<dbReference type="GO" id="GO:0000139">
    <property type="term" value="C:Golgi membrane"/>
    <property type="evidence" value="ECO:0007669"/>
    <property type="project" value="UniProtKB-SubCell"/>
</dbReference>
<dbReference type="Pfam" id="PF03071">
    <property type="entry name" value="GNT-I"/>
    <property type="match status" value="1"/>
</dbReference>
<evidence type="ECO:0000256" key="4">
    <source>
        <dbReference type="ARBA" id="ARBA00006492"/>
    </source>
</evidence>
<comment type="similarity">
    <text evidence="4 21">Belongs to the glycosyltransferase 13 family.</text>
</comment>
<organism evidence="22 23">
    <name type="scientific">Rhagologus leucostigma</name>
    <dbReference type="NCBI Taxonomy" id="156170"/>
    <lineage>
        <taxon>Eukaryota</taxon>
        <taxon>Metazoa</taxon>
        <taxon>Chordata</taxon>
        <taxon>Craniata</taxon>
        <taxon>Vertebrata</taxon>
        <taxon>Euteleostomi</taxon>
        <taxon>Archelosauria</taxon>
        <taxon>Archosauria</taxon>
        <taxon>Dinosauria</taxon>
        <taxon>Saurischia</taxon>
        <taxon>Theropoda</taxon>
        <taxon>Coelurosauria</taxon>
        <taxon>Aves</taxon>
        <taxon>Neognathae</taxon>
        <taxon>Neoaves</taxon>
        <taxon>Telluraves</taxon>
        <taxon>Australaves</taxon>
        <taxon>Passeriformes</taxon>
        <taxon>Corvoidea</taxon>
        <taxon>Pachycephalidae</taxon>
        <taxon>Rhagologus</taxon>
    </lineage>
</organism>
<evidence type="ECO:0000256" key="20">
    <source>
        <dbReference type="ARBA" id="ARBA00069743"/>
    </source>
</evidence>
<keyword evidence="5" id="KW-0963">Cytoplasm</keyword>
<dbReference type="InterPro" id="IPR029044">
    <property type="entry name" value="Nucleotide-diphossugar_trans"/>
</dbReference>
<dbReference type="FunFam" id="3.10.180.20:FF:000001">
    <property type="entry name" value="alpha-1,3-mannosyl-glycoprotein 2-beta-N-acetylglucosaminyltransferase"/>
    <property type="match status" value="1"/>
</dbReference>
<evidence type="ECO:0000256" key="2">
    <source>
        <dbReference type="ARBA" id="ARBA00004556"/>
    </source>
</evidence>
<dbReference type="EC" id="2.4.1.101" evidence="17 21"/>
<keyword evidence="14" id="KW-1015">Disulfide bond</keyword>
<evidence type="ECO:0000256" key="5">
    <source>
        <dbReference type="ARBA" id="ARBA00022490"/>
    </source>
</evidence>
<evidence type="ECO:0000256" key="6">
    <source>
        <dbReference type="ARBA" id="ARBA00022676"/>
    </source>
</evidence>
<evidence type="ECO:0000256" key="19">
    <source>
        <dbReference type="ARBA" id="ARBA00049421"/>
    </source>
</evidence>
<comment type="cofactor">
    <cofactor evidence="21">
        <name>Mn(2+)</name>
        <dbReference type="ChEBI" id="CHEBI:29035"/>
    </cofactor>
    <text evidence="21">The cofactor is mostly bound to the substrate.</text>
</comment>
<evidence type="ECO:0000256" key="11">
    <source>
        <dbReference type="ARBA" id="ARBA00022989"/>
    </source>
</evidence>
<gene>
    <name evidence="22" type="primary">Mgat1</name>
    <name evidence="22" type="ORF">RHALEU_R15173</name>
</gene>
<keyword evidence="7 22" id="KW-0808">Transferase</keyword>
<dbReference type="UniPathway" id="UPA00378"/>
<feature type="non-terminal residue" evidence="22">
    <location>
        <position position="1"/>
    </location>
</feature>
<keyword evidence="10 21" id="KW-0735">Signal-anchor</keyword>
<protein>
    <recommendedName>
        <fullName evidence="20 21">Alpha-1,3-mannosyl-glycoprotein 2-beta-N-acetylglucosaminyltransferase</fullName>
        <shortName evidence="21">GNT-I</shortName>
        <shortName evidence="21">GlcNAc-T I</shortName>
        <ecNumber evidence="17 21">2.4.1.101</ecNumber>
    </recommendedName>
    <alternativeName>
        <fullName evidence="18 21">N-glycosyl-oligosaccharide-glycoprotein N-acetylglucosaminyltransferase I</fullName>
    </alternativeName>
</protein>
<evidence type="ECO:0000313" key="23">
    <source>
        <dbReference type="Proteomes" id="UP000564948"/>
    </source>
</evidence>
<keyword evidence="11" id="KW-1133">Transmembrane helix</keyword>
<keyword evidence="8" id="KW-0812">Transmembrane</keyword>
<dbReference type="InterPro" id="IPR052261">
    <property type="entry name" value="Glycosyltransferase_13"/>
</dbReference>
<evidence type="ECO:0000256" key="18">
    <source>
        <dbReference type="ARBA" id="ARBA00041712"/>
    </source>
</evidence>
<evidence type="ECO:0000256" key="15">
    <source>
        <dbReference type="ARBA" id="ARBA00023211"/>
    </source>
</evidence>
<evidence type="ECO:0000256" key="17">
    <source>
        <dbReference type="ARBA" id="ARBA00038949"/>
    </source>
</evidence>
<accession>A0A7K8BY92</accession>
<dbReference type="Gene3D" id="3.90.550.10">
    <property type="entry name" value="Spore Coat Polysaccharide Biosynthesis Protein SpsA, Chain A"/>
    <property type="match status" value="1"/>
</dbReference>
<evidence type="ECO:0000256" key="12">
    <source>
        <dbReference type="ARBA" id="ARBA00023034"/>
    </source>
</evidence>
<dbReference type="GO" id="GO:0048471">
    <property type="term" value="C:perinuclear region of cytoplasm"/>
    <property type="evidence" value="ECO:0007669"/>
    <property type="project" value="UniProtKB-SubCell"/>
</dbReference>
<feature type="non-terminal residue" evidence="22">
    <location>
        <position position="440"/>
    </location>
</feature>
<keyword evidence="15 21" id="KW-0464">Manganese</keyword>
<dbReference type="GO" id="GO:0003827">
    <property type="term" value="F:alpha-1,3-mannosylglycoprotein 2-beta-N-acetylglucosaminyltransferase activity"/>
    <property type="evidence" value="ECO:0007669"/>
    <property type="project" value="UniProtKB-UniRule"/>
</dbReference>
<comment type="pathway">
    <text evidence="3 21">Protein modification; protein glycosylation.</text>
</comment>
<dbReference type="PANTHER" id="PTHR10468">
    <property type="entry name" value="PROTEIN O-LINKED-MANNOSE BETA-1,2-N-ACETYLGLUCOSAMINYLTRANSFERASE 1/ALPHA-1,3-MANNOSYL-GLYCOPROTEIN 2-BETA-N-ACETYLGLUCOSAMINYLTRANSFERASE"/>
    <property type="match status" value="1"/>
</dbReference>
<keyword evidence="6 21" id="KW-0328">Glycosyltransferase</keyword>